<sequence>MAPRAPSREALTLLRHSIRPSLASRSHLQRRLLSSPSRSRPQALLCRQSSRSVATFTHSHHADAVSVLPTAVDTSSEEFKENKKQMDEAMEKLTSLHDKISLGGSQKARDKHVQRGKMLVRDRITALVDPGTPFLELSQLAGYDVYPGEEVPAGGIITGVGTVNGVQCMIVANDSTVKGGTYYPITVKKHLRAQAIAQENQLPCIYLVDSGGANLPHQADVFPDINHFGRIFYNQARMSGMGIPQISVVMGPCTAGGAYVPSMSDESIIVEKQGHIFLAGPPLVKAATGEVVSAEDLGGGRLHSEVSGVTDYLAVDDAHALVLARRSVGNLNWHRKQTVPVQPSYQEPLYDPKELSGIVGTNLRRQIPIHEIIARIVDGSSFSEFKPGYGSTLVTGFASIYGHPVGIVANNGILFSESSLKGAHFVQLCGKRQIPLIFLQNISGFMVGQDAEKGGIAKNGAKLVTAVSCVDVPKFTVVVGSSAGAGNYGMCGRAYSPRLMFTWPNAKTSVMGAEQLSSVMEAVGKQADPALKARIERESEATFGSARLWDDGVIPPEHTRRVLGLGLQMALGGQNRGVERESKWGVFRM</sequence>
<comment type="pathway">
    <text evidence="2">Amino-acid degradation; L-leucine degradation; (S)-3-hydroxy-3-methylglutaryl-CoA from 3-isovaleryl-CoA: step 2/3.</text>
</comment>
<protein>
    <recommendedName>
        <fullName evidence="3">methylcrotonoyl-CoA carboxylase</fullName>
        <ecNumber evidence="3">6.4.1.4</ecNumber>
    </recommendedName>
    <alternativeName>
        <fullName evidence="5">3-methylcrotonyl-CoA carboxylase 2</fullName>
    </alternativeName>
    <alternativeName>
        <fullName evidence="4">3-methylcrotonyl-CoA:carbon dioxide ligase subunit beta</fullName>
    </alternativeName>
</protein>
<dbReference type="FunFam" id="3.90.226.10:FF:000004">
    <property type="entry name" value="Methylcrotonoyl-CoA carboxylase beta chain"/>
    <property type="match status" value="1"/>
</dbReference>
<dbReference type="UniPathway" id="UPA00363">
    <property type="reaction ID" value="UER00861"/>
</dbReference>
<dbReference type="InterPro" id="IPR011763">
    <property type="entry name" value="COA_CT_C"/>
</dbReference>
<dbReference type="PANTHER" id="PTHR22855">
    <property type="entry name" value="ACETYL, PROPIONYL, PYRUVATE, AND GLUTACONYL CARBOXYLASE-RELATED"/>
    <property type="match status" value="1"/>
</dbReference>
<dbReference type="GO" id="GO:0006552">
    <property type="term" value="P:L-leucine catabolic process"/>
    <property type="evidence" value="ECO:0007669"/>
    <property type="project" value="UniProtKB-UniPathway"/>
</dbReference>
<dbReference type="SUPFAM" id="SSF52096">
    <property type="entry name" value="ClpP/crotonase"/>
    <property type="match status" value="2"/>
</dbReference>
<feature type="domain" description="CoA carboxyltransferase C-terminal" evidence="9">
    <location>
        <begin position="348"/>
        <end position="577"/>
    </location>
</feature>
<feature type="coiled-coil region" evidence="7">
    <location>
        <begin position="72"/>
        <end position="99"/>
    </location>
</feature>
<evidence type="ECO:0000259" key="8">
    <source>
        <dbReference type="PROSITE" id="PS50980"/>
    </source>
</evidence>
<keyword evidence="10" id="KW-0808">Transferase</keyword>
<dbReference type="EC" id="6.4.1.4" evidence="3"/>
<evidence type="ECO:0000256" key="7">
    <source>
        <dbReference type="SAM" id="Coils"/>
    </source>
</evidence>
<dbReference type="FunFam" id="3.90.226.10:FF:000007">
    <property type="entry name" value="Methylcrotonoyl-CoA carboxylase subunit beta"/>
    <property type="match status" value="1"/>
</dbReference>
<comment type="similarity">
    <text evidence="1">Belongs to the AccD/PCCB family.</text>
</comment>
<dbReference type="InterPro" id="IPR011762">
    <property type="entry name" value="COA_CT_N"/>
</dbReference>
<dbReference type="PROSITE" id="PS50980">
    <property type="entry name" value="COA_CT_NTER"/>
    <property type="match status" value="1"/>
</dbReference>
<dbReference type="EMBL" id="KZ678130">
    <property type="protein sequence ID" value="PSN72600.1"/>
    <property type="molecule type" value="Genomic_DNA"/>
</dbReference>
<dbReference type="GO" id="GO:1905202">
    <property type="term" value="C:methylcrotonoyl-CoA carboxylase complex"/>
    <property type="evidence" value="ECO:0007669"/>
    <property type="project" value="TreeGrafter"/>
</dbReference>
<dbReference type="InterPro" id="IPR034733">
    <property type="entry name" value="AcCoA_carboxyl_beta"/>
</dbReference>
<evidence type="ECO:0000313" key="10">
    <source>
        <dbReference type="EMBL" id="PSN72600.1"/>
    </source>
</evidence>
<dbReference type="PANTHER" id="PTHR22855:SF13">
    <property type="entry name" value="METHYLCROTONOYL-COA CARBOXYLASE BETA CHAIN, MITOCHONDRIAL"/>
    <property type="match status" value="1"/>
</dbReference>
<dbReference type="STRING" id="1448308.A0A2T2P4I3"/>
<dbReference type="GO" id="GO:0016740">
    <property type="term" value="F:transferase activity"/>
    <property type="evidence" value="ECO:0007669"/>
    <property type="project" value="UniProtKB-KW"/>
</dbReference>
<evidence type="ECO:0000256" key="5">
    <source>
        <dbReference type="ARBA" id="ARBA00031404"/>
    </source>
</evidence>
<accession>A0A2T2P4I3</accession>
<dbReference type="Proteomes" id="UP000240883">
    <property type="component" value="Unassembled WGS sequence"/>
</dbReference>
<evidence type="ECO:0000256" key="4">
    <source>
        <dbReference type="ARBA" id="ARBA00031237"/>
    </source>
</evidence>
<gene>
    <name evidence="10" type="ORF">BS50DRAFT_570057</name>
</gene>
<dbReference type="PROSITE" id="PS50989">
    <property type="entry name" value="COA_CT_CTER"/>
    <property type="match status" value="1"/>
</dbReference>
<dbReference type="Gene3D" id="3.90.226.10">
    <property type="entry name" value="2-enoyl-CoA Hydratase, Chain A, domain 1"/>
    <property type="match status" value="2"/>
</dbReference>
<evidence type="ECO:0000256" key="6">
    <source>
        <dbReference type="ARBA" id="ARBA00052347"/>
    </source>
</evidence>
<name>A0A2T2P4I3_CORCC</name>
<dbReference type="GO" id="GO:0005739">
    <property type="term" value="C:mitochondrion"/>
    <property type="evidence" value="ECO:0007669"/>
    <property type="project" value="TreeGrafter"/>
</dbReference>
<evidence type="ECO:0000256" key="2">
    <source>
        <dbReference type="ARBA" id="ARBA00025711"/>
    </source>
</evidence>
<organism evidence="10 11">
    <name type="scientific">Corynespora cassiicola Philippines</name>
    <dbReference type="NCBI Taxonomy" id="1448308"/>
    <lineage>
        <taxon>Eukaryota</taxon>
        <taxon>Fungi</taxon>
        <taxon>Dikarya</taxon>
        <taxon>Ascomycota</taxon>
        <taxon>Pezizomycotina</taxon>
        <taxon>Dothideomycetes</taxon>
        <taxon>Pleosporomycetidae</taxon>
        <taxon>Pleosporales</taxon>
        <taxon>Corynesporascaceae</taxon>
        <taxon>Corynespora</taxon>
    </lineage>
</organism>
<dbReference type="OrthoDB" id="439921at2759"/>
<dbReference type="InterPro" id="IPR029045">
    <property type="entry name" value="ClpP/crotonase-like_dom_sf"/>
</dbReference>
<feature type="domain" description="CoA carboxyltransferase N-terminal" evidence="8">
    <location>
        <begin position="86"/>
        <end position="343"/>
    </location>
</feature>
<dbReference type="AlphaFoldDB" id="A0A2T2P4I3"/>
<evidence type="ECO:0000313" key="11">
    <source>
        <dbReference type="Proteomes" id="UP000240883"/>
    </source>
</evidence>
<keyword evidence="11" id="KW-1185">Reference proteome</keyword>
<dbReference type="Pfam" id="PF01039">
    <property type="entry name" value="Carboxyl_trans"/>
    <property type="match status" value="1"/>
</dbReference>
<dbReference type="GO" id="GO:0004485">
    <property type="term" value="F:methylcrotonoyl-CoA carboxylase activity"/>
    <property type="evidence" value="ECO:0007669"/>
    <property type="project" value="UniProtKB-EC"/>
</dbReference>
<proteinExistence type="inferred from homology"/>
<evidence type="ECO:0000259" key="9">
    <source>
        <dbReference type="PROSITE" id="PS50989"/>
    </source>
</evidence>
<evidence type="ECO:0000256" key="1">
    <source>
        <dbReference type="ARBA" id="ARBA00006102"/>
    </source>
</evidence>
<evidence type="ECO:0000256" key="3">
    <source>
        <dbReference type="ARBA" id="ARBA00026116"/>
    </source>
</evidence>
<keyword evidence="7" id="KW-0175">Coiled coil</keyword>
<dbReference type="InterPro" id="IPR045190">
    <property type="entry name" value="MCCB/AccD1-like"/>
</dbReference>
<comment type="catalytic activity">
    <reaction evidence="6">
        <text>3-methylbut-2-enoyl-CoA + hydrogencarbonate + ATP = 3-methyl-(2E)-glutaconyl-CoA + ADP + phosphate + H(+)</text>
        <dbReference type="Rhea" id="RHEA:13589"/>
        <dbReference type="ChEBI" id="CHEBI:15378"/>
        <dbReference type="ChEBI" id="CHEBI:17544"/>
        <dbReference type="ChEBI" id="CHEBI:30616"/>
        <dbReference type="ChEBI" id="CHEBI:43474"/>
        <dbReference type="ChEBI" id="CHEBI:57344"/>
        <dbReference type="ChEBI" id="CHEBI:57346"/>
        <dbReference type="ChEBI" id="CHEBI:456216"/>
        <dbReference type="EC" id="6.4.1.4"/>
    </reaction>
</comment>
<reference evidence="10 11" key="1">
    <citation type="journal article" date="2018" name="Front. Microbiol.">
        <title>Genome-Wide Analysis of Corynespora cassiicola Leaf Fall Disease Putative Effectors.</title>
        <authorList>
            <person name="Lopez D."/>
            <person name="Ribeiro S."/>
            <person name="Label P."/>
            <person name="Fumanal B."/>
            <person name="Venisse J.S."/>
            <person name="Kohler A."/>
            <person name="de Oliveira R.R."/>
            <person name="Labutti K."/>
            <person name="Lipzen A."/>
            <person name="Lail K."/>
            <person name="Bauer D."/>
            <person name="Ohm R.A."/>
            <person name="Barry K.W."/>
            <person name="Spatafora J."/>
            <person name="Grigoriev I.V."/>
            <person name="Martin F.M."/>
            <person name="Pujade-Renaud V."/>
        </authorList>
    </citation>
    <scope>NUCLEOTIDE SEQUENCE [LARGE SCALE GENOMIC DNA]</scope>
    <source>
        <strain evidence="10 11">Philippines</strain>
    </source>
</reference>